<evidence type="ECO:0000313" key="1">
    <source>
        <dbReference type="EMBL" id="PCS23616.1"/>
    </source>
</evidence>
<dbReference type="AlphaFoldDB" id="A0A2A5T650"/>
<keyword evidence="2" id="KW-1185">Reference proteome</keyword>
<gene>
    <name evidence="1" type="ORF">BTN49_0585</name>
</gene>
<dbReference type="RefSeq" id="WP_150139248.1">
    <property type="nucleotide sequence ID" value="NZ_RPGC01000001.1"/>
</dbReference>
<dbReference type="EMBL" id="NBYY01000009">
    <property type="protein sequence ID" value="PCS23616.1"/>
    <property type="molecule type" value="Genomic_DNA"/>
</dbReference>
<protein>
    <submittedName>
        <fullName evidence="1">Uncharacterized protein</fullName>
    </submittedName>
</protein>
<evidence type="ECO:0000313" key="2">
    <source>
        <dbReference type="Proteomes" id="UP000219020"/>
    </source>
</evidence>
<sequence>MVIIIVIYDVKYRFASTQKRLKNRVSAVIDTTVIVARHVADASSLDIHTWLIRRKTEQII</sequence>
<name>A0A2A5T650_9GAMM</name>
<dbReference type="Proteomes" id="UP000219020">
    <property type="component" value="Unassembled WGS sequence"/>
</dbReference>
<organism evidence="1 2">
    <name type="scientific">Candidatus Enterovibrio escicola</name>
    <dbReference type="NCBI Taxonomy" id="1927127"/>
    <lineage>
        <taxon>Bacteria</taxon>
        <taxon>Pseudomonadati</taxon>
        <taxon>Pseudomonadota</taxon>
        <taxon>Gammaproteobacteria</taxon>
        <taxon>Vibrionales</taxon>
        <taxon>Vibrionaceae</taxon>
        <taxon>Enterovibrio</taxon>
    </lineage>
</organism>
<reference evidence="2" key="1">
    <citation type="submission" date="2017-04" db="EMBL/GenBank/DDBJ databases">
        <title>Genome evolution of the luminous symbionts of deep sea anglerfish.</title>
        <authorList>
            <person name="Hendry T.A."/>
        </authorList>
    </citation>
    <scope>NUCLEOTIDE SEQUENCE [LARGE SCALE GENOMIC DNA]</scope>
</reference>
<comment type="caution">
    <text evidence="1">The sequence shown here is derived from an EMBL/GenBank/DDBJ whole genome shotgun (WGS) entry which is preliminary data.</text>
</comment>
<accession>A0A2A5T650</accession>
<proteinExistence type="predicted"/>